<feature type="region of interest" description="Disordered" evidence="1">
    <location>
        <begin position="1037"/>
        <end position="1057"/>
    </location>
</feature>
<feature type="compositionally biased region" description="Basic and acidic residues" evidence="1">
    <location>
        <begin position="12"/>
        <end position="25"/>
    </location>
</feature>
<accession>A0A7R9T367</accession>
<reference evidence="4" key="1">
    <citation type="submission" date="2021-01" db="EMBL/GenBank/DDBJ databases">
        <authorList>
            <person name="Corre E."/>
            <person name="Pelletier E."/>
            <person name="Niang G."/>
            <person name="Scheremetjew M."/>
            <person name="Finn R."/>
            <person name="Kale V."/>
            <person name="Holt S."/>
            <person name="Cochrane G."/>
            <person name="Meng A."/>
            <person name="Brown T."/>
            <person name="Cohen L."/>
        </authorList>
    </citation>
    <scope>NUCLEOTIDE SEQUENCE</scope>
    <source>
        <strain evidence="4">Clade-A-BCC118000</strain>
    </source>
</reference>
<evidence type="ECO:0000259" key="3">
    <source>
        <dbReference type="Pfam" id="PF13087"/>
    </source>
</evidence>
<evidence type="ECO:0000259" key="2">
    <source>
        <dbReference type="Pfam" id="PF13086"/>
    </source>
</evidence>
<dbReference type="Pfam" id="PF13086">
    <property type="entry name" value="AAA_11"/>
    <property type="match status" value="2"/>
</dbReference>
<dbReference type="GO" id="GO:0004386">
    <property type="term" value="F:helicase activity"/>
    <property type="evidence" value="ECO:0007669"/>
    <property type="project" value="InterPro"/>
</dbReference>
<dbReference type="Pfam" id="PF13087">
    <property type="entry name" value="AAA_12"/>
    <property type="match status" value="1"/>
</dbReference>
<dbReference type="PANTHER" id="PTHR10887">
    <property type="entry name" value="DNA2/NAM7 HELICASE FAMILY"/>
    <property type="match status" value="1"/>
</dbReference>
<name>A0A7R9T367_9CHLO</name>
<dbReference type="Gene3D" id="3.40.50.300">
    <property type="entry name" value="P-loop containing nucleotide triphosphate hydrolases"/>
    <property type="match status" value="2"/>
</dbReference>
<feature type="domain" description="DNA2/NAM7 helicase helicase" evidence="2">
    <location>
        <begin position="406"/>
        <end position="532"/>
    </location>
</feature>
<dbReference type="InterPro" id="IPR041679">
    <property type="entry name" value="DNA2/NAM7-like_C"/>
</dbReference>
<feature type="domain" description="DNA2/NAM7 helicase helicase" evidence="2">
    <location>
        <begin position="534"/>
        <end position="619"/>
    </location>
</feature>
<dbReference type="AlphaFoldDB" id="A0A7R9T367"/>
<feature type="domain" description="DNA2/NAM7 helicase-like C-terminal" evidence="3">
    <location>
        <begin position="637"/>
        <end position="840"/>
    </location>
</feature>
<dbReference type="PANTHER" id="PTHR10887:SF518">
    <property type="entry name" value="RNA HELICASE NONSENSE MRNA REDUCING FACTOR"/>
    <property type="match status" value="1"/>
</dbReference>
<sequence length="1057" mass="116337">MTHTSGGAESVEATKEATKKAGAERAKRHRHVNPAFQKKFVPPMLKRAKTRAPMVVNDDVDDDARDGGENEPKSDLAKLLQMFDGDVDAAIDMVDRNGGEAKKPIALNVKAKPVVHVPFATRPAPQSAPEATTSAPAPRVSALGAAAAPAQMSTDVCVTFPSYNYAGSEFPRAQTFATVREYQAYFVSAICENLMLRLRDVSSTMHKLRTDGAQSAQKPDLLAKILWHRYKLRYFTQCEISSRKWTDKVDNTEKTCVRLMVKDFKSIKGPKPYAKGDFWIVSTEPWFEVKPLQEIGDRHRAPWLGVVECKWHGMDNEGRMEVQLLGPRPPRLRDNATIHVYAMHTSLNAFSETDELENILSLSAGRPSPLIDSILGKPPPKELEEEAELYLKDADIGVAPLQRSFKLNDDQARAVSGALASATSASHLPVRLIHGPFGSGKTHTIAAFVTKAAELLKSSNGRIMIAAHTNVAVDRVLQSLLEAGFTDFIRVGSVRKIDPVILPYSLHVKTGKGPSQAKELEAMLKETTSVRKRAILQKEIETLSSGKVGMRKALLKKCSVVGVTCYSSSHEDLKNMEFSVVVLDECSQMTEPSSLLPVVQSRCKTLVAVGDPLQLSPVVADVPESNRSKANVTRNPLKRTLFSRLSDAGHSKVTLRTQYRLHPALSAVPNKCFYDGVLIDGIGASDRTSLIRLTTGGVLSPIVWWDTSGFDTKEGQSKLNVEEATRVSGVVRCLLDNDVPAGRIGVIAFYAAQASCVSNKLAHAPHGVAREMTNVNDDEDFESFLPSDVQVSTVDAFQGQEKDVIIITLCGAPLSTFTNAERLNVALTRAKRHLIVVGAAAVAQKSNVSAWVETLKRARSTPNGYIPLSYETNAVLQKWSPAVKESVEHDDVLLSPSSEIAPSPRFLNDRETLLELGFDQKRYWDFYCAVMRGVNYDHKQSRATVTESPLRPFIQRVFPRVFDANGDIEWSKAKVKRALSIDVIGLLRRFIEYEHGSEWGTLDKLIDAFEDREEFERDPTGFGWMCVQEAEGAVAVGDCGTGPTTRSDDADEDSWNT</sequence>
<evidence type="ECO:0008006" key="5">
    <source>
        <dbReference type="Google" id="ProtNLM"/>
    </source>
</evidence>
<dbReference type="CDD" id="cd18808">
    <property type="entry name" value="SF1_C_Upf1"/>
    <property type="match status" value="1"/>
</dbReference>
<proteinExistence type="predicted"/>
<dbReference type="InterPro" id="IPR047187">
    <property type="entry name" value="SF1_C_Upf1"/>
</dbReference>
<evidence type="ECO:0000313" key="4">
    <source>
        <dbReference type="EMBL" id="CAD8223408.1"/>
    </source>
</evidence>
<protein>
    <recommendedName>
        <fullName evidence="5">AAA+ ATPase domain-containing protein</fullName>
    </recommendedName>
</protein>
<dbReference type="SUPFAM" id="SSF52540">
    <property type="entry name" value="P-loop containing nucleoside triphosphate hydrolases"/>
    <property type="match status" value="1"/>
</dbReference>
<dbReference type="EMBL" id="HBDX01004801">
    <property type="protein sequence ID" value="CAD8223408.1"/>
    <property type="molecule type" value="Transcribed_RNA"/>
</dbReference>
<feature type="region of interest" description="Disordered" evidence="1">
    <location>
        <begin position="1"/>
        <end position="73"/>
    </location>
</feature>
<organism evidence="4">
    <name type="scientific">Ostreococcus sp. 'lucimarinus'</name>
    <dbReference type="NCBI Taxonomy" id="242159"/>
    <lineage>
        <taxon>Eukaryota</taxon>
        <taxon>Viridiplantae</taxon>
        <taxon>Chlorophyta</taxon>
        <taxon>Mamiellophyceae</taxon>
        <taxon>Mamiellales</taxon>
        <taxon>Bathycoccaceae</taxon>
        <taxon>Ostreococcus</taxon>
    </lineage>
</organism>
<evidence type="ECO:0000256" key="1">
    <source>
        <dbReference type="SAM" id="MobiDB-lite"/>
    </source>
</evidence>
<dbReference type="InterPro" id="IPR045055">
    <property type="entry name" value="DNA2/NAM7-like"/>
</dbReference>
<dbReference type="InterPro" id="IPR027417">
    <property type="entry name" value="P-loop_NTPase"/>
</dbReference>
<gene>
    <name evidence="4" type="ORF">OLUC0939_LOCUS4132</name>
</gene>
<dbReference type="InterPro" id="IPR041677">
    <property type="entry name" value="DNA2/NAM7_AAA_11"/>
</dbReference>